<dbReference type="PANTHER" id="PTHR24269">
    <property type="entry name" value="KREMEN PROTEIN"/>
    <property type="match status" value="1"/>
</dbReference>
<comment type="caution">
    <text evidence="9">The sequence shown here is derived from an EMBL/GenBank/DDBJ whole genome shotgun (WGS) entry which is preliminary data.</text>
</comment>
<name>A0ABR3JNN2_9AGAR</name>
<keyword evidence="10" id="KW-1185">Reference proteome</keyword>
<keyword evidence="2" id="KW-0812">Transmembrane</keyword>
<evidence type="ECO:0000256" key="1">
    <source>
        <dbReference type="ARBA" id="ARBA00004167"/>
    </source>
</evidence>
<feature type="chain" id="PRO_5045563463" description="WSC domain-containing protein" evidence="7">
    <location>
        <begin position="21"/>
        <end position="392"/>
    </location>
</feature>
<feature type="domain" description="WSC" evidence="8">
    <location>
        <begin position="28"/>
        <end position="123"/>
    </location>
</feature>
<dbReference type="Proteomes" id="UP001556367">
    <property type="component" value="Unassembled WGS sequence"/>
</dbReference>
<sequence length="392" mass="42055">MMFMTSAVLALTAFSLSVLATECASNSAWEPQGCFFDSPGRARTLSGASYVDSHNMTIETCVAFCQNGGYNYAGVEFGQECYCDHALQLEGKQTTSSDCNIPCSGNSDQICGAGDHLNIFYSGNPEPTSPRKVDTWKYAGCYVDNPASDLRVLERNVAIPAGVTVEYCTKACKSAGFQVAGMEFGTECWCAHTFDADQAQETDCHMACAGDHREYCGAPDRLTIYRDSSSNTPSQPQTCEATSLAGFLPRAVFKGAQKEPTEIMLVEVIDSTWSILSACESCLSHFETYDLRDGSIAPVCHEAVPVAFNANAGESPSFLLDGSSSPTFHGYCVMANSAGGPKLLGVDGHSDLWSLCPNSTADGRLDLVYAPKANHAHYTLDDCEAVDIELQT</sequence>
<reference evidence="10" key="1">
    <citation type="submission" date="2024-06" db="EMBL/GenBank/DDBJ databases">
        <title>Multi-omics analyses provide insights into the biosynthesis of the anticancer antibiotic pleurotin in Hohenbuehelia grisea.</title>
        <authorList>
            <person name="Weaver J.A."/>
            <person name="Alberti F."/>
        </authorList>
    </citation>
    <scope>NUCLEOTIDE SEQUENCE [LARGE SCALE GENOMIC DNA]</scope>
    <source>
        <strain evidence="10">T-177</strain>
    </source>
</reference>
<evidence type="ECO:0000256" key="3">
    <source>
        <dbReference type="ARBA" id="ARBA00022729"/>
    </source>
</evidence>
<evidence type="ECO:0000313" key="9">
    <source>
        <dbReference type="EMBL" id="KAL0956983.1"/>
    </source>
</evidence>
<evidence type="ECO:0000256" key="5">
    <source>
        <dbReference type="ARBA" id="ARBA00023136"/>
    </source>
</evidence>
<keyword evidence="5" id="KW-0472">Membrane</keyword>
<protein>
    <recommendedName>
        <fullName evidence="8">WSC domain-containing protein</fullName>
    </recommendedName>
</protein>
<comment type="subcellular location">
    <subcellularLocation>
        <location evidence="1">Membrane</location>
        <topology evidence="1">Single-pass membrane protein</topology>
    </subcellularLocation>
</comment>
<evidence type="ECO:0000256" key="6">
    <source>
        <dbReference type="ARBA" id="ARBA00023180"/>
    </source>
</evidence>
<dbReference type="InterPro" id="IPR051836">
    <property type="entry name" value="Kremen_rcpt"/>
</dbReference>
<evidence type="ECO:0000256" key="4">
    <source>
        <dbReference type="ARBA" id="ARBA00022989"/>
    </source>
</evidence>
<dbReference type="Pfam" id="PF01822">
    <property type="entry name" value="WSC"/>
    <property type="match status" value="2"/>
</dbReference>
<evidence type="ECO:0000256" key="2">
    <source>
        <dbReference type="ARBA" id="ARBA00022692"/>
    </source>
</evidence>
<evidence type="ECO:0000256" key="7">
    <source>
        <dbReference type="SAM" id="SignalP"/>
    </source>
</evidence>
<keyword evidence="3 7" id="KW-0732">Signal</keyword>
<evidence type="ECO:0000259" key="8">
    <source>
        <dbReference type="PROSITE" id="PS51212"/>
    </source>
</evidence>
<dbReference type="InterPro" id="IPR002889">
    <property type="entry name" value="WSC_carb-bd"/>
</dbReference>
<keyword evidence="6" id="KW-0325">Glycoprotein</keyword>
<gene>
    <name evidence="9" type="ORF">HGRIS_003084</name>
</gene>
<organism evidence="9 10">
    <name type="scientific">Hohenbuehelia grisea</name>
    <dbReference type="NCBI Taxonomy" id="104357"/>
    <lineage>
        <taxon>Eukaryota</taxon>
        <taxon>Fungi</taxon>
        <taxon>Dikarya</taxon>
        <taxon>Basidiomycota</taxon>
        <taxon>Agaricomycotina</taxon>
        <taxon>Agaricomycetes</taxon>
        <taxon>Agaricomycetidae</taxon>
        <taxon>Agaricales</taxon>
        <taxon>Pleurotineae</taxon>
        <taxon>Pleurotaceae</taxon>
        <taxon>Hohenbuehelia</taxon>
    </lineage>
</organism>
<feature type="signal peptide" evidence="7">
    <location>
        <begin position="1"/>
        <end position="20"/>
    </location>
</feature>
<dbReference type="PANTHER" id="PTHR24269:SF16">
    <property type="entry name" value="PROTEIN SLG1"/>
    <property type="match status" value="1"/>
</dbReference>
<proteinExistence type="predicted"/>
<evidence type="ECO:0000313" key="10">
    <source>
        <dbReference type="Proteomes" id="UP001556367"/>
    </source>
</evidence>
<keyword evidence="4" id="KW-1133">Transmembrane helix</keyword>
<feature type="domain" description="WSC" evidence="8">
    <location>
        <begin position="135"/>
        <end position="228"/>
    </location>
</feature>
<dbReference type="SMART" id="SM00321">
    <property type="entry name" value="WSC"/>
    <property type="match status" value="2"/>
</dbReference>
<accession>A0ABR3JNN2</accession>
<dbReference type="EMBL" id="JASNQZ010000006">
    <property type="protein sequence ID" value="KAL0956983.1"/>
    <property type="molecule type" value="Genomic_DNA"/>
</dbReference>
<dbReference type="PROSITE" id="PS51212">
    <property type="entry name" value="WSC"/>
    <property type="match status" value="2"/>
</dbReference>